<evidence type="ECO:0000256" key="1">
    <source>
        <dbReference type="SAM" id="SignalP"/>
    </source>
</evidence>
<evidence type="ECO:0000313" key="3">
    <source>
        <dbReference type="Proteomes" id="UP000821837"/>
    </source>
</evidence>
<feature type="signal peptide" evidence="1">
    <location>
        <begin position="1"/>
        <end position="21"/>
    </location>
</feature>
<organism evidence="2 3">
    <name type="scientific">Rhipicephalus sanguineus</name>
    <name type="common">Brown dog tick</name>
    <name type="synonym">Ixodes sanguineus</name>
    <dbReference type="NCBI Taxonomy" id="34632"/>
    <lineage>
        <taxon>Eukaryota</taxon>
        <taxon>Metazoa</taxon>
        <taxon>Ecdysozoa</taxon>
        <taxon>Arthropoda</taxon>
        <taxon>Chelicerata</taxon>
        <taxon>Arachnida</taxon>
        <taxon>Acari</taxon>
        <taxon>Parasitiformes</taxon>
        <taxon>Ixodida</taxon>
        <taxon>Ixodoidea</taxon>
        <taxon>Ixodidae</taxon>
        <taxon>Rhipicephalinae</taxon>
        <taxon>Rhipicephalus</taxon>
        <taxon>Rhipicephalus</taxon>
    </lineage>
</organism>
<feature type="chain" id="PRO_5038406050" description="24 kDa family member" evidence="1">
    <location>
        <begin position="22"/>
        <end position="234"/>
    </location>
</feature>
<evidence type="ECO:0008006" key="4">
    <source>
        <dbReference type="Google" id="ProtNLM"/>
    </source>
</evidence>
<dbReference type="OrthoDB" id="6485625at2759"/>
<dbReference type="OMA" id="CARASIT"/>
<protein>
    <recommendedName>
        <fullName evidence="4">24 kDa family member</fullName>
    </recommendedName>
</protein>
<proteinExistence type="predicted"/>
<accession>A0A9D4PQJ8</accession>
<reference evidence="2" key="1">
    <citation type="journal article" date="2020" name="Cell">
        <title>Large-Scale Comparative Analyses of Tick Genomes Elucidate Their Genetic Diversity and Vector Capacities.</title>
        <authorList>
            <consortium name="Tick Genome and Microbiome Consortium (TIGMIC)"/>
            <person name="Jia N."/>
            <person name="Wang J."/>
            <person name="Shi W."/>
            <person name="Du L."/>
            <person name="Sun Y."/>
            <person name="Zhan W."/>
            <person name="Jiang J.F."/>
            <person name="Wang Q."/>
            <person name="Zhang B."/>
            <person name="Ji P."/>
            <person name="Bell-Sakyi L."/>
            <person name="Cui X.M."/>
            <person name="Yuan T.T."/>
            <person name="Jiang B.G."/>
            <person name="Yang W.F."/>
            <person name="Lam T.T."/>
            <person name="Chang Q.C."/>
            <person name="Ding S.J."/>
            <person name="Wang X.J."/>
            <person name="Zhu J.G."/>
            <person name="Ruan X.D."/>
            <person name="Zhao L."/>
            <person name="Wei J.T."/>
            <person name="Ye R.Z."/>
            <person name="Que T.C."/>
            <person name="Du C.H."/>
            <person name="Zhou Y.H."/>
            <person name="Cheng J.X."/>
            <person name="Dai P.F."/>
            <person name="Guo W.B."/>
            <person name="Han X.H."/>
            <person name="Huang E.J."/>
            <person name="Li L.F."/>
            <person name="Wei W."/>
            <person name="Gao Y.C."/>
            <person name="Liu J.Z."/>
            <person name="Shao H.Z."/>
            <person name="Wang X."/>
            <person name="Wang C.C."/>
            <person name="Yang T.C."/>
            <person name="Huo Q.B."/>
            <person name="Li W."/>
            <person name="Chen H.Y."/>
            <person name="Chen S.E."/>
            <person name="Zhou L.G."/>
            <person name="Ni X.B."/>
            <person name="Tian J.H."/>
            <person name="Sheng Y."/>
            <person name="Liu T."/>
            <person name="Pan Y.S."/>
            <person name="Xia L.Y."/>
            <person name="Li J."/>
            <person name="Zhao F."/>
            <person name="Cao W.C."/>
        </authorList>
    </citation>
    <scope>NUCLEOTIDE SEQUENCE</scope>
    <source>
        <strain evidence="2">Rsan-2018</strain>
    </source>
</reference>
<gene>
    <name evidence="2" type="ORF">HPB52_004427</name>
</gene>
<comment type="caution">
    <text evidence="2">The sequence shown here is derived from an EMBL/GenBank/DDBJ whole genome shotgun (WGS) entry which is preliminary data.</text>
</comment>
<sequence>MTSSLTILTASVLSAFLAADACQPENVDRCVKGVYDSSKGDPAFLPLSSEQLSHFCTRVVDARGCIMRESEGCPDRARSFLEATMEGLKVAYEDLCKSHHLQKNAVYLRTAQCIRQNPATHCMYLYINQLDSIVGSNATAKMQMACCNMQFYSLCARASITKTCGETAADQVMDLINGMAQAPILASCGNNIPGSEKCRNAPYITADKVMVPKGTVLSRTAQDHPRRVVIELSG</sequence>
<dbReference type="PANTHER" id="PTHR33964:SF1">
    <property type="entry name" value="RE45066P"/>
    <property type="match status" value="1"/>
</dbReference>
<reference evidence="2" key="2">
    <citation type="submission" date="2021-09" db="EMBL/GenBank/DDBJ databases">
        <authorList>
            <person name="Jia N."/>
            <person name="Wang J."/>
            <person name="Shi W."/>
            <person name="Du L."/>
            <person name="Sun Y."/>
            <person name="Zhan W."/>
            <person name="Jiang J."/>
            <person name="Wang Q."/>
            <person name="Zhang B."/>
            <person name="Ji P."/>
            <person name="Sakyi L.B."/>
            <person name="Cui X."/>
            <person name="Yuan T."/>
            <person name="Jiang B."/>
            <person name="Yang W."/>
            <person name="Lam T.T.-Y."/>
            <person name="Chang Q."/>
            <person name="Ding S."/>
            <person name="Wang X."/>
            <person name="Zhu J."/>
            <person name="Ruan X."/>
            <person name="Zhao L."/>
            <person name="Wei J."/>
            <person name="Que T."/>
            <person name="Du C."/>
            <person name="Cheng J."/>
            <person name="Dai P."/>
            <person name="Han X."/>
            <person name="Huang E."/>
            <person name="Gao Y."/>
            <person name="Liu J."/>
            <person name="Shao H."/>
            <person name="Ye R."/>
            <person name="Li L."/>
            <person name="Wei W."/>
            <person name="Wang X."/>
            <person name="Wang C."/>
            <person name="Huo Q."/>
            <person name="Li W."/>
            <person name="Guo W."/>
            <person name="Chen H."/>
            <person name="Chen S."/>
            <person name="Zhou L."/>
            <person name="Zhou L."/>
            <person name="Ni X."/>
            <person name="Tian J."/>
            <person name="Zhou Y."/>
            <person name="Sheng Y."/>
            <person name="Liu T."/>
            <person name="Pan Y."/>
            <person name="Xia L."/>
            <person name="Li J."/>
            <person name="Zhao F."/>
            <person name="Cao W."/>
        </authorList>
    </citation>
    <scope>NUCLEOTIDE SEQUENCE</scope>
    <source>
        <strain evidence="2">Rsan-2018</strain>
        <tissue evidence="2">Larvae</tissue>
    </source>
</reference>
<dbReference type="Proteomes" id="UP000821837">
    <property type="component" value="Chromosome 5"/>
</dbReference>
<name>A0A9D4PQJ8_RHISA</name>
<dbReference type="AlphaFoldDB" id="A0A9D4PQJ8"/>
<evidence type="ECO:0000313" key="2">
    <source>
        <dbReference type="EMBL" id="KAH7951033.1"/>
    </source>
</evidence>
<dbReference type="VEuPathDB" id="VectorBase:RSAN_027589"/>
<dbReference type="PANTHER" id="PTHR33964">
    <property type="entry name" value="RE45066P-RELATED"/>
    <property type="match status" value="1"/>
</dbReference>
<dbReference type="EMBL" id="JABSTV010001251">
    <property type="protein sequence ID" value="KAH7951033.1"/>
    <property type="molecule type" value="Genomic_DNA"/>
</dbReference>
<keyword evidence="1" id="KW-0732">Signal</keyword>
<keyword evidence="3" id="KW-1185">Reference proteome</keyword>